<feature type="domain" description="Molybdopterin-guanine dinucleotide biosynthesis protein B (MobB)" evidence="1">
    <location>
        <begin position="4"/>
        <end position="107"/>
    </location>
</feature>
<dbReference type="Proteomes" id="UP000247586">
    <property type="component" value="Chromosome"/>
</dbReference>
<dbReference type="GeneID" id="36835353"/>
<dbReference type="KEGG" id="mhk:DFR87_08385"/>
<organism evidence="2 3">
    <name type="scientific">Metallosphaera hakonensis JCM 8857 = DSM 7519</name>
    <dbReference type="NCBI Taxonomy" id="1293036"/>
    <lineage>
        <taxon>Archaea</taxon>
        <taxon>Thermoproteota</taxon>
        <taxon>Thermoprotei</taxon>
        <taxon>Sulfolobales</taxon>
        <taxon>Sulfolobaceae</taxon>
        <taxon>Metallosphaera</taxon>
    </lineage>
</organism>
<name>A0A2U9IUN8_9CREN</name>
<keyword evidence="3" id="KW-1185">Reference proteome</keyword>
<dbReference type="GO" id="GO:0005525">
    <property type="term" value="F:GTP binding"/>
    <property type="evidence" value="ECO:0007669"/>
    <property type="project" value="InterPro"/>
</dbReference>
<dbReference type="STRING" id="1293036.GCA_001315825_00004"/>
<reference evidence="2" key="1">
    <citation type="submission" date="2018-05" db="EMBL/GenBank/DDBJ databases">
        <title>Complete Genome Sequences of Extremely Thermoacidophilic, Metal-Mobilizing Type-Strain Members of the Archaeal Family Sulfolobaceae: Acidianus brierleyi DSM-1651T, Acidianus sulfidivorans DSM-18786T, Metallosphaera hakonensis DSM-7519T, and Metallosphaera prunae DSM-10039T.</title>
        <authorList>
            <person name="Counts J.A."/>
            <person name="Kelly R.M."/>
        </authorList>
    </citation>
    <scope>NUCLEOTIDE SEQUENCE [LARGE SCALE GENOMIC DNA]</scope>
    <source>
        <strain evidence="2">HO1-1</strain>
    </source>
</reference>
<dbReference type="InterPro" id="IPR004435">
    <property type="entry name" value="MobB_dom"/>
</dbReference>
<dbReference type="AlphaFoldDB" id="A0A2U9IUN8"/>
<gene>
    <name evidence="2" type="primary">mobB</name>
    <name evidence="2" type="ORF">DFR87_08385</name>
</gene>
<evidence type="ECO:0000259" key="1">
    <source>
        <dbReference type="Pfam" id="PF03205"/>
    </source>
</evidence>
<dbReference type="NCBIfam" id="TIGR00176">
    <property type="entry name" value="mobB"/>
    <property type="match status" value="1"/>
</dbReference>
<accession>A0A2U9IUN8</accession>
<evidence type="ECO:0000313" key="3">
    <source>
        <dbReference type="Proteomes" id="UP000247586"/>
    </source>
</evidence>
<dbReference type="PANTHER" id="PTHR40072:SF1">
    <property type="entry name" value="MOLYBDOPTERIN-GUANINE DINUCLEOTIDE BIOSYNTHESIS ADAPTER PROTEIN"/>
    <property type="match status" value="1"/>
</dbReference>
<dbReference type="SUPFAM" id="SSF52540">
    <property type="entry name" value="P-loop containing nucleoside triphosphate hydrolases"/>
    <property type="match status" value="1"/>
</dbReference>
<dbReference type="EMBL" id="CP029287">
    <property type="protein sequence ID" value="AWR99703.1"/>
    <property type="molecule type" value="Genomic_DNA"/>
</dbReference>
<dbReference type="PANTHER" id="PTHR40072">
    <property type="entry name" value="MOLYBDOPTERIN-GUANINE DINUCLEOTIDE BIOSYNTHESIS ADAPTER PROTEIN-RELATED"/>
    <property type="match status" value="1"/>
</dbReference>
<dbReference type="OrthoDB" id="9014at2157"/>
<dbReference type="Pfam" id="PF03205">
    <property type="entry name" value="MobB"/>
    <property type="match status" value="1"/>
</dbReference>
<protein>
    <submittedName>
        <fullName evidence="2">Molybdopterin-guanine dinucleotide biosynthesis protein B</fullName>
    </submittedName>
</protein>
<sequence>MNCIFQILGKKDSGKTLVMEKVISSLRSKDIIVAAVKHTHHVINPSNKDTSRYMNSGSQITILHSNDCALFWKCTSPDYIDLIPADVILVEGFADRQLGKRYEIHDPSEADKIAEEIINDASECKMLFSLKINPEQKDKMVYMTLYNLMKKWGIKEVKILDD</sequence>
<dbReference type="Gene3D" id="3.40.50.300">
    <property type="entry name" value="P-loop containing nucleotide triphosphate hydrolases"/>
    <property type="match status" value="1"/>
</dbReference>
<evidence type="ECO:0000313" key="2">
    <source>
        <dbReference type="EMBL" id="AWR99703.1"/>
    </source>
</evidence>
<dbReference type="RefSeq" id="WP_054835974.1">
    <property type="nucleotide sequence ID" value="NZ_BBBA01000001.1"/>
</dbReference>
<dbReference type="GO" id="GO:0006777">
    <property type="term" value="P:Mo-molybdopterin cofactor biosynthetic process"/>
    <property type="evidence" value="ECO:0007669"/>
    <property type="project" value="InterPro"/>
</dbReference>
<proteinExistence type="predicted"/>
<dbReference type="InterPro" id="IPR052539">
    <property type="entry name" value="MGD_biosynthesis_adapter"/>
</dbReference>
<dbReference type="InterPro" id="IPR027417">
    <property type="entry name" value="P-loop_NTPase"/>
</dbReference>